<feature type="domain" description="C2H2-type" evidence="7">
    <location>
        <begin position="278"/>
        <end position="305"/>
    </location>
</feature>
<evidence type="ECO:0000313" key="8">
    <source>
        <dbReference type="EMBL" id="KAJ8943828.1"/>
    </source>
</evidence>
<dbReference type="PROSITE" id="PS00028">
    <property type="entry name" value="ZINC_FINGER_C2H2_1"/>
    <property type="match status" value="5"/>
</dbReference>
<dbReference type="FunFam" id="3.30.160.60:FF:000446">
    <property type="entry name" value="Zinc finger protein"/>
    <property type="match status" value="1"/>
</dbReference>
<dbReference type="EMBL" id="JAPWTK010000275">
    <property type="protein sequence ID" value="KAJ8943828.1"/>
    <property type="molecule type" value="Genomic_DNA"/>
</dbReference>
<comment type="caution">
    <text evidence="8">The sequence shown here is derived from an EMBL/GenBank/DDBJ whole genome shotgun (WGS) entry which is preliminary data.</text>
</comment>
<dbReference type="GO" id="GO:0008270">
    <property type="term" value="F:zinc ion binding"/>
    <property type="evidence" value="ECO:0007669"/>
    <property type="project" value="UniProtKB-KW"/>
</dbReference>
<evidence type="ECO:0000256" key="1">
    <source>
        <dbReference type="ARBA" id="ARBA00022723"/>
    </source>
</evidence>
<dbReference type="InterPro" id="IPR013087">
    <property type="entry name" value="Znf_C2H2_type"/>
</dbReference>
<gene>
    <name evidence="8" type="ORF">NQ318_020900</name>
</gene>
<evidence type="ECO:0000256" key="4">
    <source>
        <dbReference type="ARBA" id="ARBA00022833"/>
    </source>
</evidence>
<dbReference type="Proteomes" id="UP001162162">
    <property type="component" value="Unassembled WGS sequence"/>
</dbReference>
<dbReference type="AlphaFoldDB" id="A0AAV8XXC8"/>
<keyword evidence="3 5" id="KW-0863">Zinc-finger</keyword>
<protein>
    <recommendedName>
        <fullName evidence="7">C2H2-type domain-containing protein</fullName>
    </recommendedName>
</protein>
<dbReference type="GO" id="GO:0005634">
    <property type="term" value="C:nucleus"/>
    <property type="evidence" value="ECO:0007669"/>
    <property type="project" value="UniProtKB-ARBA"/>
</dbReference>
<evidence type="ECO:0000256" key="6">
    <source>
        <dbReference type="SAM" id="MobiDB-lite"/>
    </source>
</evidence>
<feature type="domain" description="C2H2-type" evidence="7">
    <location>
        <begin position="370"/>
        <end position="397"/>
    </location>
</feature>
<sequence length="413" mass="46455">MIVDKYFSPIVLNTITYVPGILITPIRQETYNCNYNAIAPTNFNHFNGYNQLISTCHLGQVAMKNAIPHSPDLQNAYPEPEGELLSKENILDCLPKKSSKIESEEPTPTTGLGSESIEKENISDCLAKKSIKIKSEEPTLATELGDQSVSKENILDCLPKKSSKIESKEPTPATELGGQSISKENILDCLPKKSSKIESEEPTPTITAENNSQQASVELKEPIHCKICNETYKNNVALALHSAKHNEDGKYTCHFCNYKKASKYHIKRHIGIHEKLKYKCEICGKVFRVESRAVEHKYFHTGEKSFQCEICGKFFRYSSFLSKHLKCTHSEILTGSPLRFNCKLCNKHYATSSGLSRHKHKSHEKIDDSVLCDICGKRLTNRDGLKFHRRVHTGYKPFSCGVCPKASPRRSSS</sequence>
<dbReference type="SUPFAM" id="SSF57667">
    <property type="entry name" value="beta-beta-alpha zinc fingers"/>
    <property type="match status" value="3"/>
</dbReference>
<dbReference type="PROSITE" id="PS50157">
    <property type="entry name" value="ZINC_FINGER_C2H2_2"/>
    <property type="match status" value="4"/>
</dbReference>
<keyword evidence="9" id="KW-1185">Reference proteome</keyword>
<proteinExistence type="predicted"/>
<accession>A0AAV8XXC8</accession>
<feature type="region of interest" description="Disordered" evidence="6">
    <location>
        <begin position="96"/>
        <end position="118"/>
    </location>
</feature>
<feature type="domain" description="C2H2-type" evidence="7">
    <location>
        <begin position="340"/>
        <end position="363"/>
    </location>
</feature>
<evidence type="ECO:0000256" key="2">
    <source>
        <dbReference type="ARBA" id="ARBA00022737"/>
    </source>
</evidence>
<reference evidence="8" key="1">
    <citation type="journal article" date="2023" name="Insect Mol. Biol.">
        <title>Genome sequencing provides insights into the evolution of gene families encoding plant cell wall-degrading enzymes in longhorned beetles.</title>
        <authorList>
            <person name="Shin N.R."/>
            <person name="Okamura Y."/>
            <person name="Kirsch R."/>
            <person name="Pauchet Y."/>
        </authorList>
    </citation>
    <scope>NUCLEOTIDE SEQUENCE</scope>
    <source>
        <strain evidence="8">AMC_N1</strain>
    </source>
</reference>
<feature type="compositionally biased region" description="Polar residues" evidence="6">
    <location>
        <begin position="202"/>
        <end position="213"/>
    </location>
</feature>
<dbReference type="SMART" id="SM00355">
    <property type="entry name" value="ZnF_C2H2"/>
    <property type="match status" value="6"/>
</dbReference>
<evidence type="ECO:0000259" key="7">
    <source>
        <dbReference type="PROSITE" id="PS50157"/>
    </source>
</evidence>
<dbReference type="Pfam" id="PF00096">
    <property type="entry name" value="zf-C2H2"/>
    <property type="match status" value="1"/>
</dbReference>
<evidence type="ECO:0000313" key="9">
    <source>
        <dbReference type="Proteomes" id="UP001162162"/>
    </source>
</evidence>
<dbReference type="InterPro" id="IPR036236">
    <property type="entry name" value="Znf_C2H2_sf"/>
</dbReference>
<feature type="region of interest" description="Disordered" evidence="6">
    <location>
        <begin position="194"/>
        <end position="213"/>
    </location>
</feature>
<evidence type="ECO:0000256" key="5">
    <source>
        <dbReference type="PROSITE-ProRule" id="PRU00042"/>
    </source>
</evidence>
<organism evidence="8 9">
    <name type="scientific">Aromia moschata</name>
    <dbReference type="NCBI Taxonomy" id="1265417"/>
    <lineage>
        <taxon>Eukaryota</taxon>
        <taxon>Metazoa</taxon>
        <taxon>Ecdysozoa</taxon>
        <taxon>Arthropoda</taxon>
        <taxon>Hexapoda</taxon>
        <taxon>Insecta</taxon>
        <taxon>Pterygota</taxon>
        <taxon>Neoptera</taxon>
        <taxon>Endopterygota</taxon>
        <taxon>Coleoptera</taxon>
        <taxon>Polyphaga</taxon>
        <taxon>Cucujiformia</taxon>
        <taxon>Chrysomeloidea</taxon>
        <taxon>Cerambycidae</taxon>
        <taxon>Cerambycinae</taxon>
        <taxon>Callichromatini</taxon>
        <taxon>Aromia</taxon>
    </lineage>
</organism>
<feature type="domain" description="C2H2-type" evidence="7">
    <location>
        <begin position="306"/>
        <end position="330"/>
    </location>
</feature>
<dbReference type="PANTHER" id="PTHR24379">
    <property type="entry name" value="KRAB AND ZINC FINGER DOMAIN-CONTAINING"/>
    <property type="match status" value="1"/>
</dbReference>
<name>A0AAV8XXC8_9CUCU</name>
<evidence type="ECO:0000256" key="3">
    <source>
        <dbReference type="ARBA" id="ARBA00022771"/>
    </source>
</evidence>
<dbReference type="Gene3D" id="3.30.160.60">
    <property type="entry name" value="Classic Zinc Finger"/>
    <property type="match status" value="5"/>
</dbReference>
<dbReference type="PANTHER" id="PTHR24379:SF121">
    <property type="entry name" value="C2H2-TYPE DOMAIN-CONTAINING PROTEIN"/>
    <property type="match status" value="1"/>
</dbReference>
<keyword evidence="1" id="KW-0479">Metal-binding</keyword>
<keyword evidence="2" id="KW-0677">Repeat</keyword>
<keyword evidence="4" id="KW-0862">Zinc</keyword>